<dbReference type="PANTHER" id="PTHR10701">
    <property type="entry name" value="SMALL NUCLEAR RIBONUCLEOPROTEIN-ASSOCIATED PROTEIN B AND N"/>
    <property type="match status" value="1"/>
</dbReference>
<dbReference type="InterPro" id="IPR034110">
    <property type="entry name" value="LSMD1_Sm"/>
</dbReference>
<dbReference type="Gene3D" id="2.30.30.100">
    <property type="match status" value="1"/>
</dbReference>
<name>A0A9N8HQC3_9STRA</name>
<evidence type="ECO:0000313" key="2">
    <source>
        <dbReference type="EMBL" id="CAB9518893.1"/>
    </source>
</evidence>
<gene>
    <name evidence="2" type="ORF">SEMRO_970_G226360.1</name>
</gene>
<keyword evidence="3" id="KW-1185">Reference proteome</keyword>
<organism evidence="2 3">
    <name type="scientific">Seminavis robusta</name>
    <dbReference type="NCBI Taxonomy" id="568900"/>
    <lineage>
        <taxon>Eukaryota</taxon>
        <taxon>Sar</taxon>
        <taxon>Stramenopiles</taxon>
        <taxon>Ochrophyta</taxon>
        <taxon>Bacillariophyta</taxon>
        <taxon>Bacillariophyceae</taxon>
        <taxon>Bacillariophycidae</taxon>
        <taxon>Naviculales</taxon>
        <taxon>Naviculaceae</taxon>
        <taxon>Seminavis</taxon>
    </lineage>
</organism>
<comment type="caution">
    <text evidence="2">The sequence shown here is derived from an EMBL/GenBank/DDBJ whole genome shotgun (WGS) entry which is preliminary data.</text>
</comment>
<evidence type="ECO:0000313" key="3">
    <source>
        <dbReference type="Proteomes" id="UP001153069"/>
    </source>
</evidence>
<protein>
    <recommendedName>
        <fullName evidence="1">Sm domain-containing protein</fullName>
    </recommendedName>
</protein>
<dbReference type="InterPro" id="IPR010920">
    <property type="entry name" value="LSM_dom_sf"/>
</dbReference>
<dbReference type="PANTHER" id="PTHR10701:SF5">
    <property type="entry name" value="N-ALPHA-ACETYLTRANSFERASE 38, NATC AUXILIARY SUBUNIT"/>
    <property type="match status" value="1"/>
</dbReference>
<accession>A0A9N8HQC3</accession>
<dbReference type="Proteomes" id="UP001153069">
    <property type="component" value="Unassembled WGS sequence"/>
</dbReference>
<dbReference type="AlphaFoldDB" id="A0A9N8HQC3"/>
<proteinExistence type="predicted"/>
<dbReference type="SUPFAM" id="SSF50182">
    <property type="entry name" value="Sm-like ribonucleoproteins"/>
    <property type="match status" value="1"/>
</dbReference>
<feature type="domain" description="Sm" evidence="1">
    <location>
        <begin position="41"/>
        <end position="120"/>
    </location>
</feature>
<dbReference type="InterPro" id="IPR001163">
    <property type="entry name" value="Sm_dom_euk/arc"/>
</dbReference>
<sequence>MASSSEDDYYYHQPHAMGVTSSDIPADAVTSKPIPTDPAELAMYKLLGARLKCTLSDGRTATGTFICLDRLKNMILMDVIERRVINRVDYSPEMSPKEFPVQRELAQAMIPGKHLVKVEMEKEVYQKRLPTQNS</sequence>
<dbReference type="GO" id="GO:0031417">
    <property type="term" value="C:NatC complex"/>
    <property type="evidence" value="ECO:0007669"/>
    <property type="project" value="InterPro"/>
</dbReference>
<reference evidence="2" key="1">
    <citation type="submission" date="2020-06" db="EMBL/GenBank/DDBJ databases">
        <authorList>
            <consortium name="Plant Systems Biology data submission"/>
        </authorList>
    </citation>
    <scope>NUCLEOTIDE SEQUENCE</scope>
    <source>
        <strain evidence="2">D6</strain>
    </source>
</reference>
<dbReference type="SMART" id="SM00651">
    <property type="entry name" value="Sm"/>
    <property type="match status" value="1"/>
</dbReference>
<dbReference type="Pfam" id="PF01423">
    <property type="entry name" value="LSM"/>
    <property type="match status" value="1"/>
</dbReference>
<dbReference type="CDD" id="cd06168">
    <property type="entry name" value="LSMD1"/>
    <property type="match status" value="1"/>
</dbReference>
<dbReference type="EMBL" id="CAICTM010000968">
    <property type="protein sequence ID" value="CAB9518893.1"/>
    <property type="molecule type" value="Genomic_DNA"/>
</dbReference>
<dbReference type="OrthoDB" id="368909at2759"/>
<evidence type="ECO:0000259" key="1">
    <source>
        <dbReference type="SMART" id="SM00651"/>
    </source>
</evidence>
<dbReference type="InterPro" id="IPR050914">
    <property type="entry name" value="snRNP_SmB/NAA38-like"/>
</dbReference>